<dbReference type="Ensembl" id="ENSMMNT00015024589.1">
    <property type="protein sequence ID" value="ENSMMNP00015022370.1"/>
    <property type="gene ID" value="ENSMMNG00015016463.1"/>
</dbReference>
<dbReference type="SMART" id="SM00043">
    <property type="entry name" value="CY"/>
    <property type="match status" value="1"/>
</dbReference>
<dbReference type="FunFam" id="3.10.450.10:FF:000004">
    <property type="entry name" value="Cystatin C"/>
    <property type="match status" value="1"/>
</dbReference>
<dbReference type="GO" id="GO:0004869">
    <property type="term" value="F:cysteine-type endopeptidase inhibitor activity"/>
    <property type="evidence" value="ECO:0007669"/>
    <property type="project" value="UniProtKB-KW"/>
</dbReference>
<sequence>MARPRLLLPLGLALLALCLLALPRDARARPGDREVGERQDLSPNDPQVRKATQAAMASYNMGSNSIYYFRDTTILRAQSQLVAGIKYYLTVEMGSTACRKNAMAGDHIDLTTCPLAAGVQQELAGRLRVARGRFSQPGPSALSSQPVRFLYQHVAQTWQSPCRPRDHEGWTLWTTCRKDSPVLCPEQDACKGLAGSAKGTEVKSTVRRRDKGTDAIQCHLKKRWNIFCAPEFVAGINAHYTCTHTHPELRKTPDRHINPPCTLRLLPDTTHISRKRHI</sequence>
<dbReference type="CDD" id="cd00042">
    <property type="entry name" value="CY"/>
    <property type="match status" value="1"/>
</dbReference>
<gene>
    <name evidence="9" type="primary">CST6</name>
</gene>
<proteinExistence type="inferred from homology"/>
<comment type="similarity">
    <text evidence="2">Belongs to the cystatin family.</text>
</comment>
<dbReference type="GO" id="GO:0070062">
    <property type="term" value="C:extracellular exosome"/>
    <property type="evidence" value="ECO:0007669"/>
    <property type="project" value="TreeGrafter"/>
</dbReference>
<dbReference type="SUPFAM" id="SSF54403">
    <property type="entry name" value="Cystatin/monellin"/>
    <property type="match status" value="1"/>
</dbReference>
<evidence type="ECO:0000256" key="3">
    <source>
        <dbReference type="ARBA" id="ARBA00022525"/>
    </source>
</evidence>
<evidence type="ECO:0000256" key="6">
    <source>
        <dbReference type="ARBA" id="ARBA00023157"/>
    </source>
</evidence>
<protein>
    <submittedName>
        <fullName evidence="9">Cystatin E/M</fullName>
    </submittedName>
</protein>
<keyword evidence="7" id="KW-0732">Signal</keyword>
<dbReference type="AlphaFoldDB" id="A0A8C6BWM5"/>
<organism evidence="9 10">
    <name type="scientific">Monodon monoceros</name>
    <name type="common">Narwhal</name>
    <name type="synonym">Ceratodon monodon</name>
    <dbReference type="NCBI Taxonomy" id="40151"/>
    <lineage>
        <taxon>Eukaryota</taxon>
        <taxon>Metazoa</taxon>
        <taxon>Chordata</taxon>
        <taxon>Craniata</taxon>
        <taxon>Vertebrata</taxon>
        <taxon>Euteleostomi</taxon>
        <taxon>Mammalia</taxon>
        <taxon>Eutheria</taxon>
        <taxon>Laurasiatheria</taxon>
        <taxon>Artiodactyla</taxon>
        <taxon>Whippomorpha</taxon>
        <taxon>Cetacea</taxon>
        <taxon>Odontoceti</taxon>
        <taxon>Monodontidae</taxon>
        <taxon>Monodon</taxon>
    </lineage>
</organism>
<evidence type="ECO:0000256" key="1">
    <source>
        <dbReference type="ARBA" id="ARBA00004613"/>
    </source>
</evidence>
<feature type="chain" id="PRO_5034266459" evidence="7">
    <location>
        <begin position="29"/>
        <end position="278"/>
    </location>
</feature>
<evidence type="ECO:0000256" key="7">
    <source>
        <dbReference type="SAM" id="SignalP"/>
    </source>
</evidence>
<feature type="domain" description="Cystatin" evidence="8">
    <location>
        <begin position="33"/>
        <end position="135"/>
    </location>
</feature>
<keyword evidence="6" id="KW-1015">Disulfide bond</keyword>
<dbReference type="PROSITE" id="PS00287">
    <property type="entry name" value="CYSTATIN"/>
    <property type="match status" value="1"/>
</dbReference>
<dbReference type="PANTHER" id="PTHR47033">
    <property type="entry name" value="CYSTATIN-M"/>
    <property type="match status" value="1"/>
</dbReference>
<keyword evidence="5" id="KW-0789">Thiol protease inhibitor</keyword>
<evidence type="ECO:0000256" key="4">
    <source>
        <dbReference type="ARBA" id="ARBA00022690"/>
    </source>
</evidence>
<feature type="signal peptide" evidence="7">
    <location>
        <begin position="1"/>
        <end position="28"/>
    </location>
</feature>
<dbReference type="Gene3D" id="3.10.450.10">
    <property type="match status" value="1"/>
</dbReference>
<dbReference type="InterPro" id="IPR018073">
    <property type="entry name" value="Prot_inh_cystat_CS"/>
</dbReference>
<evidence type="ECO:0000313" key="10">
    <source>
        <dbReference type="Proteomes" id="UP000694561"/>
    </source>
</evidence>
<dbReference type="GeneTree" id="ENSGT00940000161375"/>
<name>A0A8C6BWM5_MONMO</name>
<evidence type="ECO:0000256" key="2">
    <source>
        <dbReference type="ARBA" id="ARBA00009403"/>
    </source>
</evidence>
<comment type="subcellular location">
    <subcellularLocation>
        <location evidence="1">Secreted</location>
    </subcellularLocation>
</comment>
<dbReference type="PANTHER" id="PTHR47033:SF1">
    <property type="entry name" value="CYSTATIN-M"/>
    <property type="match status" value="1"/>
</dbReference>
<keyword evidence="3" id="KW-0964">Secreted</keyword>
<keyword evidence="10" id="KW-1185">Reference proteome</keyword>
<keyword evidence="4" id="KW-0646">Protease inhibitor</keyword>
<accession>A0A8C6BWM5</accession>
<evidence type="ECO:0000313" key="9">
    <source>
        <dbReference type="Ensembl" id="ENSMMNP00015022370.1"/>
    </source>
</evidence>
<dbReference type="Proteomes" id="UP000694561">
    <property type="component" value="Unplaced"/>
</dbReference>
<evidence type="ECO:0000259" key="8">
    <source>
        <dbReference type="SMART" id="SM00043"/>
    </source>
</evidence>
<reference evidence="9" key="2">
    <citation type="submission" date="2025-09" db="UniProtKB">
        <authorList>
            <consortium name="Ensembl"/>
        </authorList>
    </citation>
    <scope>IDENTIFICATION</scope>
</reference>
<dbReference type="InterPro" id="IPR046350">
    <property type="entry name" value="Cystatin_sf"/>
</dbReference>
<reference evidence="9" key="1">
    <citation type="submission" date="2025-08" db="UniProtKB">
        <authorList>
            <consortium name="Ensembl"/>
        </authorList>
    </citation>
    <scope>IDENTIFICATION</scope>
</reference>
<dbReference type="Pfam" id="PF00031">
    <property type="entry name" value="Cystatin"/>
    <property type="match status" value="1"/>
</dbReference>
<evidence type="ECO:0000256" key="5">
    <source>
        <dbReference type="ARBA" id="ARBA00022704"/>
    </source>
</evidence>
<dbReference type="InterPro" id="IPR000010">
    <property type="entry name" value="Cystatin_dom"/>
</dbReference>